<keyword evidence="9" id="KW-1185">Reference proteome</keyword>
<sequence length="545" mass="60923">MSSNIPTRRVTRATRSVKENENANARPSRVSTRSKVLAAAGTATATTSKTTGGADTGAQHKRKREIAEGVTKGAENSKPPPKATVDKGKGKDTKVIPAGKVSKATTAITATRAPLRPVGTTRTTKSNTHVETKKNVRSEVDAMAIDLPSMDVVEVVVPAPARPSTSAAASKKATVKHAAPKHISQESFEEPVSKKRRTSSEAGDDAHLEPIEEEQGSPLVENVQLAVATVSNEDDVGWDDLDRDDDEDPLMVSEYAAEIYEYLRECEMTTMPNPNYVETQNEITWSTRGELIDWLIQLHSRFRLMPETLYLAINLVDRFLSYRYSSLAKLQLVGVTCMFISAKVEETLAPSVSNFIYAVESSYTEHHIIKAESYILKTINWNLSYPCPLNFLRRASKADDYNQMTRTLGKYFTEIGLLEWRLLSAPPSLLAAASLWLARMVFGFSEWTPNLRHFSMYPEDALIPTANIILNFVLKPIRYEQFYKKYAAKKYYKVSVHARHWATSLWEEGTHVDLKADLVQLKKIVDEQRSEQLAAEAEHAEEQEV</sequence>
<dbReference type="InterPro" id="IPR006671">
    <property type="entry name" value="Cyclin_N"/>
</dbReference>
<gene>
    <name evidence="8" type="ORF">SCHPADRAFT_152778</name>
</gene>
<dbReference type="OrthoDB" id="5590282at2759"/>
<evidence type="ECO:0000256" key="1">
    <source>
        <dbReference type="ARBA" id="ARBA00022618"/>
    </source>
</evidence>
<evidence type="ECO:0000256" key="2">
    <source>
        <dbReference type="ARBA" id="ARBA00023127"/>
    </source>
</evidence>
<dbReference type="SMART" id="SM01332">
    <property type="entry name" value="Cyclin_C"/>
    <property type="match status" value="1"/>
</dbReference>
<feature type="region of interest" description="Disordered" evidence="5">
    <location>
        <begin position="163"/>
        <end position="215"/>
    </location>
</feature>
<dbReference type="SUPFAM" id="SSF47954">
    <property type="entry name" value="Cyclin-like"/>
    <property type="match status" value="2"/>
</dbReference>
<keyword evidence="3" id="KW-0131">Cell cycle</keyword>
<dbReference type="Gene3D" id="1.10.472.10">
    <property type="entry name" value="Cyclin-like"/>
    <property type="match status" value="2"/>
</dbReference>
<comment type="similarity">
    <text evidence="4">Belongs to the cyclin family.</text>
</comment>
<feature type="compositionally biased region" description="Basic and acidic residues" evidence="5">
    <location>
        <begin position="84"/>
        <end position="94"/>
    </location>
</feature>
<name>A0A0H2RZX1_9AGAM</name>
<organism evidence="8 9">
    <name type="scientific">Schizopora paradoxa</name>
    <dbReference type="NCBI Taxonomy" id="27342"/>
    <lineage>
        <taxon>Eukaryota</taxon>
        <taxon>Fungi</taxon>
        <taxon>Dikarya</taxon>
        <taxon>Basidiomycota</taxon>
        <taxon>Agaricomycotina</taxon>
        <taxon>Agaricomycetes</taxon>
        <taxon>Hymenochaetales</taxon>
        <taxon>Schizoporaceae</taxon>
        <taxon>Schizopora</taxon>
    </lineage>
</organism>
<dbReference type="InterPro" id="IPR013763">
    <property type="entry name" value="Cyclin-like_dom"/>
</dbReference>
<protein>
    <submittedName>
        <fullName evidence="8">Uncharacterized protein</fullName>
    </submittedName>
</protein>
<dbReference type="FunCoup" id="A0A0H2RZX1">
    <property type="interactions" value="759"/>
</dbReference>
<feature type="domain" description="Cyclin-like" evidence="6">
    <location>
        <begin position="390"/>
        <end position="471"/>
    </location>
</feature>
<dbReference type="FunFam" id="1.10.472.10:FF:000001">
    <property type="entry name" value="G2/mitotic-specific cyclin"/>
    <property type="match status" value="1"/>
</dbReference>
<proteinExistence type="inferred from homology"/>
<dbReference type="InterPro" id="IPR039361">
    <property type="entry name" value="Cyclin"/>
</dbReference>
<dbReference type="Proteomes" id="UP000053477">
    <property type="component" value="Unassembled WGS sequence"/>
</dbReference>
<feature type="compositionally biased region" description="Low complexity" evidence="5">
    <location>
        <begin position="38"/>
        <end position="57"/>
    </location>
</feature>
<dbReference type="InterPro" id="IPR004367">
    <property type="entry name" value="Cyclin_C-dom"/>
</dbReference>
<dbReference type="InParanoid" id="A0A0H2RZX1"/>
<dbReference type="InterPro" id="IPR036915">
    <property type="entry name" value="Cyclin-like_sf"/>
</dbReference>
<evidence type="ECO:0000259" key="6">
    <source>
        <dbReference type="SMART" id="SM00385"/>
    </source>
</evidence>
<dbReference type="SMART" id="SM00385">
    <property type="entry name" value="CYCLIN"/>
    <property type="match status" value="2"/>
</dbReference>
<feature type="domain" description="Cyclin-like" evidence="6">
    <location>
        <begin position="293"/>
        <end position="377"/>
    </location>
</feature>
<accession>A0A0H2RZX1</accession>
<keyword evidence="1" id="KW-0132">Cell division</keyword>
<evidence type="ECO:0000313" key="8">
    <source>
        <dbReference type="EMBL" id="KLO17640.1"/>
    </source>
</evidence>
<evidence type="ECO:0000256" key="4">
    <source>
        <dbReference type="RuleBase" id="RU000383"/>
    </source>
</evidence>
<dbReference type="AlphaFoldDB" id="A0A0H2RZX1"/>
<feature type="domain" description="Cyclin C-terminal" evidence="7">
    <location>
        <begin position="386"/>
        <end position="500"/>
    </location>
</feature>
<dbReference type="PANTHER" id="PTHR10177">
    <property type="entry name" value="CYCLINS"/>
    <property type="match status" value="1"/>
</dbReference>
<evidence type="ECO:0000256" key="3">
    <source>
        <dbReference type="ARBA" id="ARBA00023306"/>
    </source>
</evidence>
<dbReference type="InterPro" id="IPR048258">
    <property type="entry name" value="Cyclins_cyclin-box"/>
</dbReference>
<dbReference type="GO" id="GO:0016538">
    <property type="term" value="F:cyclin-dependent protein serine/threonine kinase regulator activity"/>
    <property type="evidence" value="ECO:0007669"/>
    <property type="project" value="InterPro"/>
</dbReference>
<feature type="region of interest" description="Disordered" evidence="5">
    <location>
        <begin position="1"/>
        <end position="113"/>
    </location>
</feature>
<keyword evidence="2 4" id="KW-0195">Cyclin</keyword>
<feature type="compositionally biased region" description="Low complexity" evidence="5">
    <location>
        <begin position="163"/>
        <end position="172"/>
    </location>
</feature>
<reference evidence="8 9" key="1">
    <citation type="submission" date="2015-04" db="EMBL/GenBank/DDBJ databases">
        <title>Complete genome sequence of Schizopora paradoxa KUC8140, a cosmopolitan wood degrader in East Asia.</title>
        <authorList>
            <consortium name="DOE Joint Genome Institute"/>
            <person name="Min B."/>
            <person name="Park H."/>
            <person name="Jang Y."/>
            <person name="Kim J.-J."/>
            <person name="Kim K.H."/>
            <person name="Pangilinan J."/>
            <person name="Lipzen A."/>
            <person name="Riley R."/>
            <person name="Grigoriev I.V."/>
            <person name="Spatafora J.W."/>
            <person name="Choi I.-G."/>
        </authorList>
    </citation>
    <scope>NUCLEOTIDE SEQUENCE [LARGE SCALE GENOMIC DNA]</scope>
    <source>
        <strain evidence="8 9">KUC8140</strain>
    </source>
</reference>
<evidence type="ECO:0000259" key="7">
    <source>
        <dbReference type="SMART" id="SM01332"/>
    </source>
</evidence>
<dbReference type="EMBL" id="KQ085902">
    <property type="protein sequence ID" value="KLO17640.1"/>
    <property type="molecule type" value="Genomic_DNA"/>
</dbReference>
<dbReference type="Pfam" id="PF00134">
    <property type="entry name" value="Cyclin_N"/>
    <property type="match status" value="1"/>
</dbReference>
<dbReference type="GO" id="GO:0044772">
    <property type="term" value="P:mitotic cell cycle phase transition"/>
    <property type="evidence" value="ECO:0007669"/>
    <property type="project" value="InterPro"/>
</dbReference>
<evidence type="ECO:0000313" key="9">
    <source>
        <dbReference type="Proteomes" id="UP000053477"/>
    </source>
</evidence>
<dbReference type="STRING" id="27342.A0A0H2RZX1"/>
<dbReference type="GO" id="GO:0051301">
    <property type="term" value="P:cell division"/>
    <property type="evidence" value="ECO:0007669"/>
    <property type="project" value="UniProtKB-KW"/>
</dbReference>
<dbReference type="Pfam" id="PF02984">
    <property type="entry name" value="Cyclin_C"/>
    <property type="match status" value="1"/>
</dbReference>
<dbReference type="PROSITE" id="PS00292">
    <property type="entry name" value="CYCLINS"/>
    <property type="match status" value="1"/>
</dbReference>
<feature type="compositionally biased region" description="Polar residues" evidence="5">
    <location>
        <begin position="22"/>
        <end position="34"/>
    </location>
</feature>
<evidence type="ECO:0000256" key="5">
    <source>
        <dbReference type="SAM" id="MobiDB-lite"/>
    </source>
</evidence>